<proteinExistence type="predicted"/>
<feature type="compositionally biased region" description="Basic and acidic residues" evidence="1">
    <location>
        <begin position="78"/>
        <end position="88"/>
    </location>
</feature>
<sequence>MLYAWLFQVTDSHPHTHPLNANPPISTRILTHPCTNTPLRQMVKSHANAGYYNSNVVEQNRPGACRQPSALYGMPETPRQDTFEKKDKKEKSCLVSGRLWVQFPLPPAHDHVPLGKFPADLCLQERLLYEILV</sequence>
<evidence type="ECO:0000313" key="2">
    <source>
        <dbReference type="EMBL" id="MED6235502.1"/>
    </source>
</evidence>
<protein>
    <submittedName>
        <fullName evidence="2">Uncharacterized protein</fullName>
    </submittedName>
</protein>
<gene>
    <name evidence="2" type="ORF">ATANTOWER_027775</name>
</gene>
<evidence type="ECO:0000256" key="1">
    <source>
        <dbReference type="SAM" id="MobiDB-lite"/>
    </source>
</evidence>
<dbReference type="EMBL" id="JAHUTI010010520">
    <property type="protein sequence ID" value="MED6235502.1"/>
    <property type="molecule type" value="Genomic_DNA"/>
</dbReference>
<organism evidence="2 3">
    <name type="scientific">Ataeniobius toweri</name>
    <dbReference type="NCBI Taxonomy" id="208326"/>
    <lineage>
        <taxon>Eukaryota</taxon>
        <taxon>Metazoa</taxon>
        <taxon>Chordata</taxon>
        <taxon>Craniata</taxon>
        <taxon>Vertebrata</taxon>
        <taxon>Euteleostomi</taxon>
        <taxon>Actinopterygii</taxon>
        <taxon>Neopterygii</taxon>
        <taxon>Teleostei</taxon>
        <taxon>Neoteleostei</taxon>
        <taxon>Acanthomorphata</taxon>
        <taxon>Ovalentaria</taxon>
        <taxon>Atherinomorphae</taxon>
        <taxon>Cyprinodontiformes</taxon>
        <taxon>Goodeidae</taxon>
        <taxon>Ataeniobius</taxon>
    </lineage>
</organism>
<reference evidence="2 3" key="1">
    <citation type="submission" date="2021-07" db="EMBL/GenBank/DDBJ databases">
        <authorList>
            <person name="Palmer J.M."/>
        </authorList>
    </citation>
    <scope>NUCLEOTIDE SEQUENCE [LARGE SCALE GENOMIC DNA]</scope>
    <source>
        <strain evidence="2 3">AT_MEX2019</strain>
        <tissue evidence="2">Muscle</tissue>
    </source>
</reference>
<keyword evidence="3" id="KW-1185">Reference proteome</keyword>
<dbReference type="Proteomes" id="UP001345963">
    <property type="component" value="Unassembled WGS sequence"/>
</dbReference>
<name>A0ABU7ABJ3_9TELE</name>
<feature type="region of interest" description="Disordered" evidence="1">
    <location>
        <begin position="68"/>
        <end position="88"/>
    </location>
</feature>
<evidence type="ECO:0000313" key="3">
    <source>
        <dbReference type="Proteomes" id="UP001345963"/>
    </source>
</evidence>
<comment type="caution">
    <text evidence="2">The sequence shown here is derived from an EMBL/GenBank/DDBJ whole genome shotgun (WGS) entry which is preliminary data.</text>
</comment>
<accession>A0ABU7ABJ3</accession>